<evidence type="ECO:0000313" key="8">
    <source>
        <dbReference type="EMBL" id="KZV20976.1"/>
    </source>
</evidence>
<accession>A0A2Z7AHE1</accession>
<dbReference type="SMART" id="SM00666">
    <property type="entry name" value="PB1"/>
    <property type="match status" value="1"/>
</dbReference>
<dbReference type="InterPro" id="IPR053793">
    <property type="entry name" value="PB1-like"/>
</dbReference>
<evidence type="ECO:0000256" key="4">
    <source>
        <dbReference type="ARBA" id="ARBA00023242"/>
    </source>
</evidence>
<dbReference type="EMBL" id="KV015020">
    <property type="protein sequence ID" value="KZV20976.1"/>
    <property type="molecule type" value="Genomic_DNA"/>
</dbReference>
<dbReference type="Pfam" id="PF02042">
    <property type="entry name" value="RWP-RK"/>
    <property type="match status" value="1"/>
</dbReference>
<feature type="compositionally biased region" description="Polar residues" evidence="5">
    <location>
        <begin position="502"/>
        <end position="527"/>
    </location>
</feature>
<protein>
    <submittedName>
        <fullName evidence="8">Uncharacterized protein</fullName>
    </submittedName>
</protein>
<keyword evidence="1" id="KW-0805">Transcription regulation</keyword>
<name>A0A2Z7AHE1_9LAMI</name>
<feature type="compositionally biased region" description="Low complexity" evidence="5">
    <location>
        <begin position="654"/>
        <end position="684"/>
    </location>
</feature>
<gene>
    <name evidence="8" type="ORF">F511_38619</name>
</gene>
<proteinExistence type="predicted"/>
<reference evidence="8 9" key="1">
    <citation type="journal article" date="2015" name="Proc. Natl. Acad. Sci. U.S.A.">
        <title>The resurrection genome of Boea hygrometrica: A blueprint for survival of dehydration.</title>
        <authorList>
            <person name="Xiao L."/>
            <person name="Yang G."/>
            <person name="Zhang L."/>
            <person name="Yang X."/>
            <person name="Zhao S."/>
            <person name="Ji Z."/>
            <person name="Zhou Q."/>
            <person name="Hu M."/>
            <person name="Wang Y."/>
            <person name="Chen M."/>
            <person name="Xu Y."/>
            <person name="Jin H."/>
            <person name="Xiao X."/>
            <person name="Hu G."/>
            <person name="Bao F."/>
            <person name="Hu Y."/>
            <person name="Wan P."/>
            <person name="Li L."/>
            <person name="Deng X."/>
            <person name="Kuang T."/>
            <person name="Xiang C."/>
            <person name="Zhu J.K."/>
            <person name="Oliver M.J."/>
            <person name="He Y."/>
        </authorList>
    </citation>
    <scope>NUCLEOTIDE SEQUENCE [LARGE SCALE GENOMIC DNA]</scope>
    <source>
        <strain evidence="9">cv. XS01</strain>
    </source>
</reference>
<dbReference type="OrthoDB" id="6270329at2759"/>
<evidence type="ECO:0000259" key="7">
    <source>
        <dbReference type="PROSITE" id="PS51745"/>
    </source>
</evidence>
<evidence type="ECO:0000259" key="6">
    <source>
        <dbReference type="PROSITE" id="PS51519"/>
    </source>
</evidence>
<dbReference type="InterPro" id="IPR034891">
    <property type="entry name" value="PB1_NLP"/>
</dbReference>
<dbReference type="PANTHER" id="PTHR32002">
    <property type="entry name" value="PROTEIN NLP8"/>
    <property type="match status" value="1"/>
</dbReference>
<evidence type="ECO:0000256" key="5">
    <source>
        <dbReference type="SAM" id="MobiDB-lite"/>
    </source>
</evidence>
<dbReference type="SUPFAM" id="SSF54277">
    <property type="entry name" value="CAD &amp; PB1 domains"/>
    <property type="match status" value="1"/>
</dbReference>
<dbReference type="GO" id="GO:0003700">
    <property type="term" value="F:DNA-binding transcription factor activity"/>
    <property type="evidence" value="ECO:0007669"/>
    <property type="project" value="InterPro"/>
</dbReference>
<dbReference type="GO" id="GO:0003677">
    <property type="term" value="F:DNA binding"/>
    <property type="evidence" value="ECO:0007669"/>
    <property type="project" value="UniProtKB-KW"/>
</dbReference>
<evidence type="ECO:0000256" key="1">
    <source>
        <dbReference type="ARBA" id="ARBA00023015"/>
    </source>
</evidence>
<feature type="domain" description="PB1" evidence="7">
    <location>
        <begin position="762"/>
        <end position="845"/>
    </location>
</feature>
<dbReference type="InterPro" id="IPR003035">
    <property type="entry name" value="RWP-RK_dom"/>
</dbReference>
<evidence type="ECO:0000256" key="2">
    <source>
        <dbReference type="ARBA" id="ARBA00023125"/>
    </source>
</evidence>
<dbReference type="CDD" id="cd06407">
    <property type="entry name" value="PB1_NLP"/>
    <property type="match status" value="1"/>
</dbReference>
<evidence type="ECO:0000313" key="9">
    <source>
        <dbReference type="Proteomes" id="UP000250235"/>
    </source>
</evidence>
<keyword evidence="9" id="KW-1185">Reference proteome</keyword>
<feature type="region of interest" description="Disordered" evidence="5">
    <location>
        <begin position="654"/>
        <end position="693"/>
    </location>
</feature>
<keyword evidence="4" id="KW-0539">Nucleus</keyword>
<sequence length="861" mass="96080">MEENVVPLNSVLGGVPSDYFMMDLDYMDQLFLEGCWLETHGTEFLNFDAPTPISPFEPSFLWSNLEANNVEFDGVSSKEERQRSSFPENVSISQAQDVLGPLCQAENYAIEGSEPRKRLWFGPRASTSVTDRLIQALGYIKDLSKDKGALIQVWVPVNRGGKRVLTTNDRLASVDLNCPSLAQYGEISRSFEFPTEEDSKESWGLPGRVFRNKTPEWTPDVRFFTTHEYPRVGHAQKYDICGTLAVPVMEQGSRTCLGVIEVVLTTRKLKYGAELESVCKALEAVDLRTSEVPTAQNVKTSDLAYRTALPEILEVLKAACKAHGLPLAQTWVPCILQGKGGCRHSDDNLETCVSTVDSACYIGDSRIQGFHEACSEYHLLKGEGIVGKAFRTNQPCFWPDITSFSKTEYPLSHHARMFGLQAAVAIRLRSICTGSADFVLEFFLPIDCKDLEEQRKMLTSLSHVIRNVCRTLRVVTDQELQENFTFPDEELIISPAPRFSQRPGSNSREGVTFATKSSTSGDDSSLYTSRIEEKRRTKADKTITLQVLRQHFAGSLKDAARNLGVCPTTLKRICRQHGIQRWPSRKIKKVGHSLQKIQRVIDSVQGASGVLQIESFYSNFPELASPNASKTTHFSNFKSTDHVHIEVRPESYHLSPQAAASLSPSTSCSQSSGSSGSCSGGTQPKSFSSSIVRNEESVSKDEYVNGMFKRARSDANLHLSSDEPKLLQRSQSQTSLYANVEPENNSPATPVNGCIKAQERVCPRVKVTFGEEKIRFRIQHSWGYKELYQEICRRFGIGDTQGYHLKYLDDDAEWVLLTCDDDLVECVDVCHSSQSDTIKLQLVADSQTHFGSSFGSRDHHS</sequence>
<dbReference type="AlphaFoldDB" id="A0A2Z7AHE1"/>
<feature type="domain" description="RWP-RK" evidence="6">
    <location>
        <begin position="529"/>
        <end position="610"/>
    </location>
</feature>
<dbReference type="Pfam" id="PF00564">
    <property type="entry name" value="PB1"/>
    <property type="match status" value="1"/>
</dbReference>
<keyword evidence="2" id="KW-0238">DNA-binding</keyword>
<keyword evidence="3" id="KW-0804">Transcription</keyword>
<feature type="region of interest" description="Disordered" evidence="5">
    <location>
        <begin position="497"/>
        <end position="527"/>
    </location>
</feature>
<dbReference type="PROSITE" id="PS51519">
    <property type="entry name" value="RWP_RK"/>
    <property type="match status" value="1"/>
</dbReference>
<evidence type="ECO:0000256" key="3">
    <source>
        <dbReference type="ARBA" id="ARBA00023163"/>
    </source>
</evidence>
<dbReference type="InterPro" id="IPR055081">
    <property type="entry name" value="NLP1-9_GAF"/>
</dbReference>
<dbReference type="InterPro" id="IPR045012">
    <property type="entry name" value="NLP"/>
</dbReference>
<organism evidence="8 9">
    <name type="scientific">Dorcoceras hygrometricum</name>
    <dbReference type="NCBI Taxonomy" id="472368"/>
    <lineage>
        <taxon>Eukaryota</taxon>
        <taxon>Viridiplantae</taxon>
        <taxon>Streptophyta</taxon>
        <taxon>Embryophyta</taxon>
        <taxon>Tracheophyta</taxon>
        <taxon>Spermatophyta</taxon>
        <taxon>Magnoliopsida</taxon>
        <taxon>eudicotyledons</taxon>
        <taxon>Gunneridae</taxon>
        <taxon>Pentapetalae</taxon>
        <taxon>asterids</taxon>
        <taxon>lamiids</taxon>
        <taxon>Lamiales</taxon>
        <taxon>Gesneriaceae</taxon>
        <taxon>Didymocarpoideae</taxon>
        <taxon>Trichosporeae</taxon>
        <taxon>Loxocarpinae</taxon>
        <taxon>Dorcoceras</taxon>
    </lineage>
</organism>
<dbReference type="PROSITE" id="PS51745">
    <property type="entry name" value="PB1"/>
    <property type="match status" value="1"/>
</dbReference>
<dbReference type="PANTHER" id="PTHR32002:SF44">
    <property type="entry name" value="PROTEIN NLP4"/>
    <property type="match status" value="1"/>
</dbReference>
<dbReference type="Gene3D" id="3.10.20.90">
    <property type="entry name" value="Phosphatidylinositol 3-kinase Catalytic Subunit, Chain A, domain 1"/>
    <property type="match status" value="1"/>
</dbReference>
<dbReference type="Proteomes" id="UP000250235">
    <property type="component" value="Unassembled WGS sequence"/>
</dbReference>
<dbReference type="InterPro" id="IPR000270">
    <property type="entry name" value="PB1_dom"/>
</dbReference>
<dbReference type="Pfam" id="PF22922">
    <property type="entry name" value="GAF_NLP"/>
    <property type="match status" value="2"/>
</dbReference>